<evidence type="ECO:0000259" key="2">
    <source>
        <dbReference type="PROSITE" id="PS50110"/>
    </source>
</evidence>
<dbReference type="Pfam" id="PF00072">
    <property type="entry name" value="Response_reg"/>
    <property type="match status" value="1"/>
</dbReference>
<accession>A0A126QMC9</accession>
<protein>
    <submittedName>
        <fullName evidence="5">Response regulator receiver modulated metal dependent phosphohydrolase</fullName>
    </submittedName>
    <submittedName>
        <fullName evidence="4">Two-component system response regulator</fullName>
    </submittedName>
</protein>
<dbReference type="SUPFAM" id="SSF109604">
    <property type="entry name" value="HD-domain/PDEase-like"/>
    <property type="match status" value="1"/>
</dbReference>
<feature type="domain" description="HD-GYP" evidence="3">
    <location>
        <begin position="144"/>
        <end position="341"/>
    </location>
</feature>
<reference evidence="4 6" key="1">
    <citation type="journal article" date="2016" name="Front. Microbiol.">
        <title>Genome Sequence of the Piezophilic, Mesophilic Sulfate-Reducing Bacterium Desulfovibrio indicus J2T.</title>
        <authorList>
            <person name="Cao J."/>
            <person name="Maignien L."/>
            <person name="Shao Z."/>
            <person name="Alain K."/>
            <person name="Jebbar M."/>
        </authorList>
    </citation>
    <scope>NUCLEOTIDE SEQUENCE [LARGE SCALE GENOMIC DNA]</scope>
    <source>
        <strain evidence="4 6">J2</strain>
    </source>
</reference>
<dbReference type="InterPro" id="IPR003607">
    <property type="entry name" value="HD/PDEase_dom"/>
</dbReference>
<proteinExistence type="predicted"/>
<evidence type="ECO:0000256" key="1">
    <source>
        <dbReference type="PROSITE-ProRule" id="PRU00169"/>
    </source>
</evidence>
<reference evidence="5 7" key="2">
    <citation type="submission" date="2019-03" db="EMBL/GenBank/DDBJ databases">
        <title>Genomic Encyclopedia of Type Strains, Phase IV (KMG-IV): sequencing the most valuable type-strain genomes for metagenomic binning, comparative biology and taxonomic classification.</title>
        <authorList>
            <person name="Goeker M."/>
        </authorList>
    </citation>
    <scope>NUCLEOTIDE SEQUENCE [LARGE SCALE GENOMIC DNA]</scope>
    <source>
        <strain evidence="5 7">DSM 101483</strain>
    </source>
</reference>
<dbReference type="SUPFAM" id="SSF52172">
    <property type="entry name" value="CheY-like"/>
    <property type="match status" value="1"/>
</dbReference>
<dbReference type="PROSITE" id="PS50110">
    <property type="entry name" value="RESPONSE_REGULATORY"/>
    <property type="match status" value="1"/>
</dbReference>
<feature type="modified residue" description="4-aspartylphosphate" evidence="1">
    <location>
        <position position="57"/>
    </location>
</feature>
<keyword evidence="1" id="KW-0597">Phosphoprotein</keyword>
<dbReference type="EMBL" id="SOBK01000001">
    <property type="protein sequence ID" value="TDT92095.1"/>
    <property type="molecule type" value="Genomic_DNA"/>
</dbReference>
<dbReference type="Gene3D" id="1.10.3210.10">
    <property type="entry name" value="Hypothetical protein af1432"/>
    <property type="match status" value="1"/>
</dbReference>
<dbReference type="GO" id="GO:0000160">
    <property type="term" value="P:phosphorelay signal transduction system"/>
    <property type="evidence" value="ECO:0007669"/>
    <property type="project" value="InterPro"/>
</dbReference>
<evidence type="ECO:0000313" key="4">
    <source>
        <dbReference type="EMBL" id="AMK11081.1"/>
    </source>
</evidence>
<evidence type="ECO:0000313" key="6">
    <source>
        <dbReference type="Proteomes" id="UP000055611"/>
    </source>
</evidence>
<evidence type="ECO:0000259" key="3">
    <source>
        <dbReference type="PROSITE" id="PS51832"/>
    </source>
</evidence>
<dbReference type="InterPro" id="IPR037522">
    <property type="entry name" value="HD_GYP_dom"/>
</dbReference>
<name>A0A126QMC9_9BACT</name>
<dbReference type="PANTHER" id="PTHR45228:SF5">
    <property type="entry name" value="CYCLIC DI-GMP PHOSPHODIESTERASE VC_1348-RELATED"/>
    <property type="match status" value="1"/>
</dbReference>
<evidence type="ECO:0000313" key="7">
    <source>
        <dbReference type="Proteomes" id="UP000295506"/>
    </source>
</evidence>
<dbReference type="CDD" id="cd00077">
    <property type="entry name" value="HDc"/>
    <property type="match status" value="1"/>
</dbReference>
<dbReference type="Gene3D" id="3.40.50.2300">
    <property type="match status" value="1"/>
</dbReference>
<dbReference type="Pfam" id="PF13487">
    <property type="entry name" value="HD_5"/>
    <property type="match status" value="1"/>
</dbReference>
<keyword evidence="6" id="KW-1185">Reference proteome</keyword>
<dbReference type="OrthoDB" id="9769359at2"/>
<dbReference type="InterPro" id="IPR001789">
    <property type="entry name" value="Sig_transdc_resp-reg_receiver"/>
</dbReference>
<dbReference type="KEGG" id="dej:AWY79_08130"/>
<dbReference type="Proteomes" id="UP000055611">
    <property type="component" value="Chromosome"/>
</dbReference>
<sequence length="358" mass="39725">MNENEKQTVLVVDDVTTNLDLLVETLKDEFRVQAALSGKEALALVNSSSPPDIVLLDVMMPEMDGYTVCRIMKEDLRSRDIPVIFVTARDQEEDQARGFEVGGVDYITKPVSPAIVLARVRTHLALHNQNVLLERKVAARSRDLYLTRQEIIRRLGVAAEYKDNETGMHIIRMSAYCRILALAAGMDESAADILHSAAPMHDVGKIGIPDHILNKPGRLDPDEWEIMKTHTTIGAQIIGRHDHELLVLARSIALTHHEKWDGSGYPAGLSGENIPLEGRIVALADVFDALTSKRPYKDPWPEDRAVAYIKEQRGVHFDPALADLFVGCMDAVREIRESVADEGSLNWEGPACLVRTGS</sequence>
<dbReference type="PANTHER" id="PTHR45228">
    <property type="entry name" value="CYCLIC DI-GMP PHOSPHODIESTERASE TM_0186-RELATED"/>
    <property type="match status" value="1"/>
</dbReference>
<dbReference type="Proteomes" id="UP000295506">
    <property type="component" value="Unassembled WGS sequence"/>
</dbReference>
<evidence type="ECO:0000313" key="5">
    <source>
        <dbReference type="EMBL" id="TDT92095.1"/>
    </source>
</evidence>
<organism evidence="5 7">
    <name type="scientific">Pseudodesulfovibrio indicus</name>
    <dbReference type="NCBI Taxonomy" id="1716143"/>
    <lineage>
        <taxon>Bacteria</taxon>
        <taxon>Pseudomonadati</taxon>
        <taxon>Thermodesulfobacteriota</taxon>
        <taxon>Desulfovibrionia</taxon>
        <taxon>Desulfovibrionales</taxon>
        <taxon>Desulfovibrionaceae</taxon>
    </lineage>
</organism>
<dbReference type="EMBL" id="CP014206">
    <property type="protein sequence ID" value="AMK11081.1"/>
    <property type="molecule type" value="Genomic_DNA"/>
</dbReference>
<dbReference type="InterPro" id="IPR011006">
    <property type="entry name" value="CheY-like_superfamily"/>
</dbReference>
<dbReference type="PROSITE" id="PS51832">
    <property type="entry name" value="HD_GYP"/>
    <property type="match status" value="1"/>
</dbReference>
<dbReference type="RefSeq" id="WP_066802338.1">
    <property type="nucleotide sequence ID" value="NZ_CP014206.1"/>
</dbReference>
<gene>
    <name evidence="4" type="ORF">AWY79_08130</name>
    <name evidence="5" type="ORF">EDC59_101499</name>
</gene>
<feature type="domain" description="Response regulatory" evidence="2">
    <location>
        <begin position="8"/>
        <end position="124"/>
    </location>
</feature>
<dbReference type="SMART" id="SM00448">
    <property type="entry name" value="REC"/>
    <property type="match status" value="1"/>
</dbReference>
<dbReference type="AlphaFoldDB" id="A0A126QMC9"/>
<dbReference type="SMART" id="SM00471">
    <property type="entry name" value="HDc"/>
    <property type="match status" value="1"/>
</dbReference>
<dbReference type="InterPro" id="IPR052020">
    <property type="entry name" value="Cyclic_di-GMP/3'3'-cGAMP_PDE"/>
</dbReference>